<keyword evidence="6 9" id="KW-1133">Transmembrane helix</keyword>
<proteinExistence type="inferred from homology"/>
<gene>
    <name evidence="10" type="ORF">niasHS_012036</name>
</gene>
<dbReference type="SUPFAM" id="SSF58038">
    <property type="entry name" value="SNARE fusion complex"/>
    <property type="match status" value="1"/>
</dbReference>
<feature type="transmembrane region" description="Helical" evidence="9">
    <location>
        <begin position="435"/>
        <end position="454"/>
    </location>
</feature>
<evidence type="ECO:0000256" key="3">
    <source>
        <dbReference type="ARBA" id="ARBA00022448"/>
    </source>
</evidence>
<evidence type="ECO:0000313" key="10">
    <source>
        <dbReference type="EMBL" id="KAL3078375.1"/>
    </source>
</evidence>
<keyword evidence="3" id="KW-0813">Transport</keyword>
<dbReference type="Gene3D" id="1.20.5.110">
    <property type="match status" value="1"/>
</dbReference>
<dbReference type="AlphaFoldDB" id="A0ABD2IM75"/>
<evidence type="ECO:0000256" key="1">
    <source>
        <dbReference type="ARBA" id="ARBA00004211"/>
    </source>
</evidence>
<accession>A0ABD2IM75</accession>
<evidence type="ECO:0000256" key="9">
    <source>
        <dbReference type="SAM" id="Phobius"/>
    </source>
</evidence>
<evidence type="ECO:0008006" key="12">
    <source>
        <dbReference type="Google" id="ProtNLM"/>
    </source>
</evidence>
<name>A0ABD2IM75_HETSC</name>
<dbReference type="EMBL" id="JBICCN010000312">
    <property type="protein sequence ID" value="KAL3078375.1"/>
    <property type="molecule type" value="Genomic_DNA"/>
</dbReference>
<evidence type="ECO:0000256" key="7">
    <source>
        <dbReference type="ARBA" id="ARBA00023054"/>
    </source>
</evidence>
<dbReference type="GO" id="GO:0016020">
    <property type="term" value="C:membrane"/>
    <property type="evidence" value="ECO:0007669"/>
    <property type="project" value="UniProtKB-SubCell"/>
</dbReference>
<comment type="similarity">
    <text evidence="2">Belongs to the syntaxin family.</text>
</comment>
<evidence type="ECO:0000256" key="4">
    <source>
        <dbReference type="ARBA" id="ARBA00022692"/>
    </source>
</evidence>
<dbReference type="GO" id="GO:0015031">
    <property type="term" value="P:protein transport"/>
    <property type="evidence" value="ECO:0007669"/>
    <property type="project" value="UniProtKB-KW"/>
</dbReference>
<dbReference type="PANTHER" id="PTHR15959:SF0">
    <property type="entry name" value="SYNTAXIN-18"/>
    <property type="match status" value="1"/>
</dbReference>
<evidence type="ECO:0000313" key="11">
    <source>
        <dbReference type="Proteomes" id="UP001620645"/>
    </source>
</evidence>
<keyword evidence="5" id="KW-0653">Protein transport</keyword>
<keyword evidence="11" id="KW-1185">Reference proteome</keyword>
<evidence type="ECO:0000256" key="6">
    <source>
        <dbReference type="ARBA" id="ARBA00022989"/>
    </source>
</evidence>
<dbReference type="Proteomes" id="UP001620645">
    <property type="component" value="Unassembled WGS sequence"/>
</dbReference>
<dbReference type="PANTHER" id="PTHR15959">
    <property type="entry name" value="SYNTAXIN-18"/>
    <property type="match status" value="1"/>
</dbReference>
<evidence type="ECO:0000256" key="2">
    <source>
        <dbReference type="ARBA" id="ARBA00009063"/>
    </source>
</evidence>
<evidence type="ECO:0000256" key="5">
    <source>
        <dbReference type="ARBA" id="ARBA00022927"/>
    </source>
</evidence>
<comment type="subcellular location">
    <subcellularLocation>
        <location evidence="1">Membrane</location>
        <topology evidence="1">Single-pass type IV membrane protein</topology>
    </subcellularLocation>
</comment>
<protein>
    <recommendedName>
        <fullName evidence="12">Syntaxin-18</fullName>
    </recommendedName>
</protein>
<keyword evidence="8 9" id="KW-0472">Membrane</keyword>
<keyword evidence="4 9" id="KW-0812">Transmembrane</keyword>
<sequence length="456" mass="53797">MAVAVDNTALFRARATILNKKTEESFRNKEKVLPLDGLQKDLRTTATSSFSLYCSHAHQILTDITELRDLVLDKRKEYILCSNAFSLYGVQKFMSDEDRRKFDHETDLAFRHCTKLIKSLEAQIESDRTLRPSDQLKHLLAVTNLLNVYLKEVLSIVTQLRAIHVRKSRQIRRICRLANLVEMYGARIEQTQKEEEEKALKLVRMLEELKENEKCQWRKEETREEDKENVMLKKGPRKTAVVDGWEEAQIEEEELIEKPTERKVPSDGWEEAQFDDEQMHLKTNEQRSNSVDGWEETQIWTEEANEERFKSKDVFEEAQTKEEIVIKAKERLKSLDVWENGKSEEREQSKAEQSQLLEENRKLFERFTTTDAELSRIETQMSEIQRLQGIFAEKISEQEQEIDVIHSRTVYTLDNLETANEFIREAIKNQANRRVILIFCLLVLTFTLIFLDWYNP</sequence>
<evidence type="ECO:0000256" key="8">
    <source>
        <dbReference type="ARBA" id="ARBA00023136"/>
    </source>
</evidence>
<comment type="caution">
    <text evidence="10">The sequence shown here is derived from an EMBL/GenBank/DDBJ whole genome shotgun (WGS) entry which is preliminary data.</text>
</comment>
<keyword evidence="7" id="KW-0175">Coiled coil</keyword>
<reference evidence="10 11" key="1">
    <citation type="submission" date="2024-10" db="EMBL/GenBank/DDBJ databases">
        <authorList>
            <person name="Kim D."/>
        </authorList>
    </citation>
    <scope>NUCLEOTIDE SEQUENCE [LARGE SCALE GENOMIC DNA]</scope>
    <source>
        <strain evidence="10">Taebaek</strain>
    </source>
</reference>
<organism evidence="10 11">
    <name type="scientific">Heterodera schachtii</name>
    <name type="common">Sugarbeet cyst nematode worm</name>
    <name type="synonym">Tylenchus schachtii</name>
    <dbReference type="NCBI Taxonomy" id="97005"/>
    <lineage>
        <taxon>Eukaryota</taxon>
        <taxon>Metazoa</taxon>
        <taxon>Ecdysozoa</taxon>
        <taxon>Nematoda</taxon>
        <taxon>Chromadorea</taxon>
        <taxon>Rhabditida</taxon>
        <taxon>Tylenchina</taxon>
        <taxon>Tylenchomorpha</taxon>
        <taxon>Tylenchoidea</taxon>
        <taxon>Heteroderidae</taxon>
        <taxon>Heteroderinae</taxon>
        <taxon>Heterodera</taxon>
    </lineage>
</organism>